<dbReference type="OrthoDB" id="4014363at2"/>
<keyword evidence="2" id="KW-1185">Reference proteome</keyword>
<dbReference type="InterPro" id="IPR021259">
    <property type="entry name" value="DUF2817"/>
</dbReference>
<organism evidence="1 2">
    <name type="scientific">Azospirillum palustre</name>
    <dbReference type="NCBI Taxonomy" id="2044885"/>
    <lineage>
        <taxon>Bacteria</taxon>
        <taxon>Pseudomonadati</taxon>
        <taxon>Pseudomonadota</taxon>
        <taxon>Alphaproteobacteria</taxon>
        <taxon>Rhodospirillales</taxon>
        <taxon>Azospirillaceae</taxon>
        <taxon>Azospirillum</taxon>
    </lineage>
</organism>
<dbReference type="Gene3D" id="3.40.630.10">
    <property type="entry name" value="Zn peptidases"/>
    <property type="match status" value="1"/>
</dbReference>
<proteinExistence type="predicted"/>
<gene>
    <name evidence="1" type="ORF">CRT60_11895</name>
</gene>
<dbReference type="AlphaFoldDB" id="A0A2B8B7B5"/>
<comment type="caution">
    <text evidence="1">The sequence shown here is derived from an EMBL/GenBank/DDBJ whole genome shotgun (WGS) entry which is preliminary data.</text>
</comment>
<dbReference type="Proteomes" id="UP000225379">
    <property type="component" value="Unassembled WGS sequence"/>
</dbReference>
<sequence>MCGKRNIDRIQSFSTSYSEARAKFRAAADAVEADVECLASPMLGPDGEALSTDVAWIGPREAARVLTLVSGVHGVEGYCGSGAQVDWMRSGEAARMSEGTAALLIHAANPHGFAWTRRVTEENVDLNRNWVDFQTRLPQNPDYEMLREALVPRTWTPKSRAASAKVFGAYIGAHGFPMFQAVVSGGQYTDPRGLFYGGQEPTRARRTLSDILTGRLSAARRVVVIDYHTGLGAWGVAEEIVSERRDTAVFTRAARWFGAAVTSSADGSSVSADLSGDCLIGILRLLPYAEVTAIALEFGVCAIEDTFDALRADAWLHRYGEPISTQGQRIRTKMLAAFYDQSAVWKGMVLGQSRSVIRRALGGLNQSD</sequence>
<evidence type="ECO:0008006" key="3">
    <source>
        <dbReference type="Google" id="ProtNLM"/>
    </source>
</evidence>
<dbReference type="Pfam" id="PF10994">
    <property type="entry name" value="DUF2817"/>
    <property type="match status" value="1"/>
</dbReference>
<reference evidence="2" key="1">
    <citation type="submission" date="2017-10" db="EMBL/GenBank/DDBJ databases">
        <authorList>
            <person name="Kravchenko I.K."/>
            <person name="Grouzdev D.S."/>
        </authorList>
    </citation>
    <scope>NUCLEOTIDE SEQUENCE [LARGE SCALE GENOMIC DNA]</scope>
    <source>
        <strain evidence="2">B2</strain>
    </source>
</reference>
<evidence type="ECO:0000313" key="2">
    <source>
        <dbReference type="Proteomes" id="UP000225379"/>
    </source>
</evidence>
<name>A0A2B8B7B5_9PROT</name>
<dbReference type="CDD" id="cd06233">
    <property type="entry name" value="M14-like"/>
    <property type="match status" value="1"/>
</dbReference>
<protein>
    <recommendedName>
        <fullName evidence="3">DUF2817 domain-containing protein</fullName>
    </recommendedName>
</protein>
<dbReference type="EMBL" id="PDKW01000040">
    <property type="protein sequence ID" value="PGH57174.1"/>
    <property type="molecule type" value="Genomic_DNA"/>
</dbReference>
<evidence type="ECO:0000313" key="1">
    <source>
        <dbReference type="EMBL" id="PGH57174.1"/>
    </source>
</evidence>
<dbReference type="SUPFAM" id="SSF53187">
    <property type="entry name" value="Zn-dependent exopeptidases"/>
    <property type="match status" value="1"/>
</dbReference>
<accession>A0A2B8B7B5</accession>
<dbReference type="RefSeq" id="WP_098736624.1">
    <property type="nucleotide sequence ID" value="NZ_PDKW01000040.1"/>
</dbReference>